<organism evidence="2 3">
    <name type="scientific">Malassezia arunalokei</name>
    <dbReference type="NCBI Taxonomy" id="1514897"/>
    <lineage>
        <taxon>Eukaryota</taxon>
        <taxon>Fungi</taxon>
        <taxon>Dikarya</taxon>
        <taxon>Basidiomycota</taxon>
        <taxon>Ustilaginomycotina</taxon>
        <taxon>Malasseziomycetes</taxon>
        <taxon>Malasseziales</taxon>
        <taxon>Malasseziaceae</taxon>
        <taxon>Malassezia</taxon>
    </lineage>
</organism>
<protein>
    <submittedName>
        <fullName evidence="2">Uncharacterized protein</fullName>
    </submittedName>
</protein>
<gene>
    <name evidence="2" type="ORF">MARU1_001534</name>
</gene>
<dbReference type="EMBL" id="CP119918">
    <property type="protein sequence ID" value="WFD15516.1"/>
    <property type="molecule type" value="Genomic_DNA"/>
</dbReference>
<evidence type="ECO:0000313" key="2">
    <source>
        <dbReference type="EMBL" id="WFD15516.1"/>
    </source>
</evidence>
<sequence length="644" mass="72193">MPLPGELCTYILLLACEAPATRVCTLRDVIDACHMPSYKPFHTACVECDADTVLSVMQLNRAYYVVGAEVLYRSVILHKPSQLSAFLHALMHRPALGRLVRNLYIGCTAYVAECPVAYLSTGYFSVEQAFGIEKHRSSDYPCTPHGSVLPPALEHDIAEIGALYAGPLHEHGVCIREPGFDFHGQFISRSEWAKRLCEVNSLLLWLRHLAHEERMYEVQRWQAHPFPVEEHWHTLSKEHAHARLQIDAYLEEDQPGQDPFEPRALHQRPPGTRSDPLDWDDATQFVDALPSSEDPVPIVLTWHILRSFHNSSLPRWLCVLLAKALAYGRSAALESMMDHLPMPSPTHPVVTYQPAAPFFSHDRFDDVYMYAISGAMHLIGIGDHSLHMPRIATEEADMPHDTSMALLASWERRPFGMALRDLRVPTADHASEHTPMSIPTLGTLIQQVHALLGFVPHLESLGLSGVLERAIAGSRQCVQLQCLQRLYLGPPPVFWEHTLLWGDPHHKTFAHLRCLEVSGCMLLPIEAEALGGGNDALPFLREVTWSLYRATLDYDARSIVNTMAIILGLSIPGAVPEPPVQQRRKGVQRLVVRMHRQAHDAVVTAAPTHVLRDARLFLEIVQAHGPIHPVVQAWASEHHRLPAT</sequence>
<dbReference type="AlphaFoldDB" id="A0AAJ5Z5E0"/>
<feature type="region of interest" description="Disordered" evidence="1">
    <location>
        <begin position="253"/>
        <end position="277"/>
    </location>
</feature>
<dbReference type="Proteomes" id="UP001217582">
    <property type="component" value="Chromosome 3"/>
</dbReference>
<evidence type="ECO:0000313" key="3">
    <source>
        <dbReference type="Proteomes" id="UP001217582"/>
    </source>
</evidence>
<accession>A0AAJ5Z5E0</accession>
<keyword evidence="3" id="KW-1185">Reference proteome</keyword>
<name>A0AAJ5Z5E0_9BASI</name>
<evidence type="ECO:0000256" key="1">
    <source>
        <dbReference type="SAM" id="MobiDB-lite"/>
    </source>
</evidence>
<proteinExistence type="predicted"/>
<reference evidence="2 3" key="1">
    <citation type="submission" date="2023-03" db="EMBL/GenBank/DDBJ databases">
        <title>Mating type loci evolution in Malassezia.</title>
        <authorList>
            <person name="Coelho M.A."/>
        </authorList>
    </citation>
    <scope>NUCLEOTIDE SEQUENCE [LARGE SCALE GENOMIC DNA]</scope>
    <source>
        <strain evidence="2 3">CBS 13387</strain>
    </source>
</reference>